<dbReference type="OrthoDB" id="157328at2157"/>
<dbReference type="PANTHER" id="PTHR46268">
    <property type="entry name" value="STRESS RESPONSE PROTEIN NHAX"/>
    <property type="match status" value="1"/>
</dbReference>
<evidence type="ECO:0000259" key="2">
    <source>
        <dbReference type="Pfam" id="PF00582"/>
    </source>
</evidence>
<evidence type="ECO:0000256" key="1">
    <source>
        <dbReference type="ARBA" id="ARBA00008791"/>
    </source>
</evidence>
<dbReference type="AlphaFoldDB" id="A0A3A6Q0F8"/>
<evidence type="ECO:0000313" key="3">
    <source>
        <dbReference type="EMBL" id="RJX49911.1"/>
    </source>
</evidence>
<dbReference type="RefSeq" id="WP_120084394.1">
    <property type="nucleotide sequence ID" value="NZ_QMDW01000008.1"/>
</dbReference>
<comment type="caution">
    <text evidence="3">The sequence shown here is derived from an EMBL/GenBank/DDBJ whole genome shotgun (WGS) entry which is preliminary data.</text>
</comment>
<accession>A0A3A6Q0F8</accession>
<gene>
    <name evidence="3" type="ORF">DP106_07325</name>
</gene>
<sequence length="245" mass="26317">MATHKSNDNEGKPTVLIPVNAADGKTLPVALVDILSPLHVVVLGYYPVPSQAPPEQLRANHDEAATAATERAVAQFADRGAAVDSVVVFTHDRAETIDHIAVEYGVDAVLTPGDSDETFARLLVPIRGDENIERIVSFVADLLGASDATATLYNVADADDEASHGEFLLRGACDRLAEIGIDPDRVDWQVDQRGSPGDAIVETAKGYDMLVVGESEPSLRERIFGRMTGQLVDRARRPVLVVRDA</sequence>
<name>A0A3A6Q0F8_9EURY</name>
<dbReference type="CDD" id="cd00293">
    <property type="entry name" value="USP-like"/>
    <property type="match status" value="1"/>
</dbReference>
<protein>
    <recommendedName>
        <fullName evidence="2">UspA domain-containing protein</fullName>
    </recommendedName>
</protein>
<keyword evidence="4" id="KW-1185">Reference proteome</keyword>
<reference evidence="3 4" key="1">
    <citation type="submission" date="2018-06" db="EMBL/GenBank/DDBJ databases">
        <title>Halonotius sp. F13-13 a new haloarchaeeon isolated from a solar saltern from Isla Cristina, Huelva, Spain.</title>
        <authorList>
            <person name="Duran-Viseras A."/>
            <person name="Sanchez-Porro C."/>
            <person name="Ventosa A."/>
        </authorList>
    </citation>
    <scope>NUCLEOTIDE SEQUENCE [LARGE SCALE GENOMIC DNA]</scope>
    <source>
        <strain evidence="3 4">CECT 7525</strain>
    </source>
</reference>
<evidence type="ECO:0000313" key="4">
    <source>
        <dbReference type="Proteomes" id="UP000281564"/>
    </source>
</evidence>
<dbReference type="Pfam" id="PF00582">
    <property type="entry name" value="Usp"/>
    <property type="match status" value="1"/>
</dbReference>
<comment type="similarity">
    <text evidence="1">Belongs to the universal stress protein A family.</text>
</comment>
<dbReference type="PRINTS" id="PR01438">
    <property type="entry name" value="UNVRSLSTRESS"/>
</dbReference>
<dbReference type="Proteomes" id="UP000281564">
    <property type="component" value="Unassembled WGS sequence"/>
</dbReference>
<feature type="domain" description="UspA" evidence="2">
    <location>
        <begin position="119"/>
        <end position="243"/>
    </location>
</feature>
<dbReference type="PANTHER" id="PTHR46268:SF25">
    <property type="entry name" value="USPA DOMAIN PROTEIN"/>
    <property type="match status" value="1"/>
</dbReference>
<dbReference type="InterPro" id="IPR006015">
    <property type="entry name" value="Universal_stress_UspA"/>
</dbReference>
<proteinExistence type="inferred from homology"/>
<organism evidence="3 4">
    <name type="scientific">Halonotius pteroides</name>
    <dbReference type="NCBI Taxonomy" id="268735"/>
    <lineage>
        <taxon>Archaea</taxon>
        <taxon>Methanobacteriati</taxon>
        <taxon>Methanobacteriota</taxon>
        <taxon>Stenosarchaea group</taxon>
        <taxon>Halobacteria</taxon>
        <taxon>Halobacteriales</taxon>
        <taxon>Haloferacaceae</taxon>
        <taxon>Halonotius</taxon>
    </lineage>
</organism>
<dbReference type="EMBL" id="QMDW01000008">
    <property type="protein sequence ID" value="RJX49911.1"/>
    <property type="molecule type" value="Genomic_DNA"/>
</dbReference>
<dbReference type="Gene3D" id="3.40.50.12370">
    <property type="match status" value="1"/>
</dbReference>
<dbReference type="InterPro" id="IPR006016">
    <property type="entry name" value="UspA"/>
</dbReference>
<dbReference type="SUPFAM" id="SSF52402">
    <property type="entry name" value="Adenine nucleotide alpha hydrolases-like"/>
    <property type="match status" value="1"/>
</dbReference>